<reference evidence="3" key="1">
    <citation type="submission" date="2017-01" db="EMBL/GenBank/DDBJ databases">
        <title>Comparative genomics of anhydrobiosis in the tardigrade Hypsibius dujardini.</title>
        <authorList>
            <person name="Yoshida Y."/>
            <person name="Koutsovoulos G."/>
            <person name="Laetsch D."/>
            <person name="Stevens L."/>
            <person name="Kumar S."/>
            <person name="Horikawa D."/>
            <person name="Ishino K."/>
            <person name="Komine S."/>
            <person name="Tomita M."/>
            <person name="Blaxter M."/>
            <person name="Arakawa K."/>
        </authorList>
    </citation>
    <scope>NUCLEOTIDE SEQUENCE [LARGE SCALE GENOMIC DNA]</scope>
    <source>
        <strain evidence="3">Z151</strain>
    </source>
</reference>
<comment type="caution">
    <text evidence="2">The sequence shown here is derived from an EMBL/GenBank/DDBJ whole genome shotgun (WGS) entry which is preliminary data.</text>
</comment>
<keyword evidence="3" id="KW-1185">Reference proteome</keyword>
<protein>
    <submittedName>
        <fullName evidence="2">Uncharacterized protein</fullName>
    </submittedName>
</protein>
<evidence type="ECO:0000256" key="1">
    <source>
        <dbReference type="SAM" id="MobiDB-lite"/>
    </source>
</evidence>
<feature type="region of interest" description="Disordered" evidence="1">
    <location>
        <begin position="67"/>
        <end position="87"/>
    </location>
</feature>
<accession>A0A9X6NJR5</accession>
<evidence type="ECO:0000313" key="3">
    <source>
        <dbReference type="Proteomes" id="UP000192578"/>
    </source>
</evidence>
<dbReference type="AlphaFoldDB" id="A0A9X6NJR5"/>
<dbReference type="Proteomes" id="UP000192578">
    <property type="component" value="Unassembled WGS sequence"/>
</dbReference>
<dbReference type="EMBL" id="MTYJ01000659">
    <property type="protein sequence ID" value="OWA55315.1"/>
    <property type="molecule type" value="Genomic_DNA"/>
</dbReference>
<feature type="compositionally biased region" description="Basic residues" evidence="1">
    <location>
        <begin position="77"/>
        <end position="87"/>
    </location>
</feature>
<organism evidence="2 3">
    <name type="scientific">Hypsibius exemplaris</name>
    <name type="common">Freshwater tardigrade</name>
    <dbReference type="NCBI Taxonomy" id="2072580"/>
    <lineage>
        <taxon>Eukaryota</taxon>
        <taxon>Metazoa</taxon>
        <taxon>Ecdysozoa</taxon>
        <taxon>Tardigrada</taxon>
        <taxon>Eutardigrada</taxon>
        <taxon>Parachela</taxon>
        <taxon>Hypsibioidea</taxon>
        <taxon>Hypsibiidae</taxon>
        <taxon>Hypsibius</taxon>
    </lineage>
</organism>
<evidence type="ECO:0000313" key="2">
    <source>
        <dbReference type="EMBL" id="OWA55315.1"/>
    </source>
</evidence>
<name>A0A9X6NJR5_HYPEX</name>
<sequence>MFLTLSRDRFWGDFLEDGARGMPEGLLRTFRSVASVDLSPSASVSPNIGRLHSLMDISPSDRSCNIAQHSTSPTQYRRGHNRGIRVR</sequence>
<gene>
    <name evidence="2" type="ORF">BV898_19698</name>
</gene>
<proteinExistence type="predicted"/>